<reference evidence="4 5" key="1">
    <citation type="journal article" date="2013" name="Genome Announc.">
        <title>Draft Genome Sequence of 'Candidatus Halobonum tyrrellensis' Strain G22, Isolated from the Hypersaline Waters of Lake Tyrrell, Australia.</title>
        <authorList>
            <person name="Ugalde J.A."/>
            <person name="Narasingarao P."/>
            <person name="Kuo S."/>
            <person name="Podell S."/>
            <person name="Allen E.E."/>
        </authorList>
    </citation>
    <scope>NUCLEOTIDE SEQUENCE [LARGE SCALE GENOMIC DNA]</scope>
    <source>
        <strain evidence="4 5">G22</strain>
    </source>
</reference>
<dbReference type="eggNOG" id="arCOG02979">
    <property type="taxonomic scope" value="Archaea"/>
</dbReference>
<feature type="compositionally biased region" description="Low complexity" evidence="1">
    <location>
        <begin position="25"/>
        <end position="36"/>
    </location>
</feature>
<dbReference type="InterPro" id="IPR058468">
    <property type="entry name" value="DUF8155_N"/>
</dbReference>
<evidence type="ECO:0000259" key="2">
    <source>
        <dbReference type="Pfam" id="PF26482"/>
    </source>
</evidence>
<organism evidence="4 5">
    <name type="scientific">Candidatus Halobonum tyrrellensis G22</name>
    <dbReference type="NCBI Taxonomy" id="1324957"/>
    <lineage>
        <taxon>Archaea</taxon>
        <taxon>Methanobacteriati</taxon>
        <taxon>Methanobacteriota</taxon>
        <taxon>Stenosarchaea group</taxon>
        <taxon>Halobacteria</taxon>
        <taxon>Halobacteriales</taxon>
        <taxon>Haloferacaceae</taxon>
        <taxon>Candidatus Halobonum</taxon>
    </lineage>
</organism>
<gene>
    <name evidence="4" type="ORF">K933_13716</name>
</gene>
<dbReference type="PATRIC" id="fig|1324957.4.peg.2780"/>
<dbReference type="Gene3D" id="2.70.70.10">
    <property type="entry name" value="Glucose Permease (Domain IIA)"/>
    <property type="match status" value="1"/>
</dbReference>
<dbReference type="STRING" id="1324957.K933_13716"/>
<sequence>MDDRTAASGPTDATDGGRGAGAGGSDAADATVGDASAGADPVGLPADALAPFPRFSLYNSPYPAHDRGRAVDLYPTDGVGHSPVAGEVLDTRTVRCPDRSYAVDHDHLILLDAGAYTARVLHVDPAVSAGDRVGVGDPLGETVRSGFFGAWVDDHVHVEFRDPALDPYRASGSLPLAVDVPVRPVAWDGRGTVVETGDSYALLDAPGPDGAASDADPAYAALASADGRPLDGGLAHYGTGGTFGPPAASDREAAGGDGPAGSEPDGVELLGERVGTADGRDVAWGDVAVCANGERVTGLSLFAARGDWGTKLVTRPEAGDPEFAVGDEVRVSVERVDDPVRLA</sequence>
<dbReference type="AlphaFoldDB" id="V4HHZ6"/>
<dbReference type="Pfam" id="PF26482">
    <property type="entry name" value="DUF8155"/>
    <property type="match status" value="1"/>
</dbReference>
<dbReference type="InterPro" id="IPR011055">
    <property type="entry name" value="Dup_hybrid_motif"/>
</dbReference>
<evidence type="ECO:0000259" key="3">
    <source>
        <dbReference type="Pfam" id="PF26483"/>
    </source>
</evidence>
<feature type="region of interest" description="Disordered" evidence="1">
    <location>
        <begin position="1"/>
        <end position="36"/>
    </location>
</feature>
<feature type="domain" description="DUF8155" evidence="3">
    <location>
        <begin position="183"/>
        <end position="334"/>
    </location>
</feature>
<evidence type="ECO:0000313" key="5">
    <source>
        <dbReference type="Proteomes" id="UP000017840"/>
    </source>
</evidence>
<name>V4HHZ6_9EURY</name>
<feature type="region of interest" description="Disordered" evidence="1">
    <location>
        <begin position="236"/>
        <end position="266"/>
    </location>
</feature>
<dbReference type="Pfam" id="PF26483">
    <property type="entry name" value="DUF8155_C"/>
    <property type="match status" value="1"/>
</dbReference>
<dbReference type="EMBL" id="ASGZ01000057">
    <property type="protein sequence ID" value="ESP87534.1"/>
    <property type="molecule type" value="Genomic_DNA"/>
</dbReference>
<proteinExistence type="predicted"/>
<evidence type="ECO:0000313" key="4">
    <source>
        <dbReference type="EMBL" id="ESP87534.1"/>
    </source>
</evidence>
<dbReference type="Proteomes" id="UP000017840">
    <property type="component" value="Unassembled WGS sequence"/>
</dbReference>
<evidence type="ECO:0000256" key="1">
    <source>
        <dbReference type="SAM" id="MobiDB-lite"/>
    </source>
</evidence>
<dbReference type="InterPro" id="IPR058817">
    <property type="entry name" value="DUF8155_C"/>
</dbReference>
<protein>
    <submittedName>
        <fullName evidence="4">Uncharacterized protein</fullName>
    </submittedName>
</protein>
<comment type="caution">
    <text evidence="4">The sequence shown here is derived from an EMBL/GenBank/DDBJ whole genome shotgun (WGS) entry which is preliminary data.</text>
</comment>
<dbReference type="RefSeq" id="WP_023395317.1">
    <property type="nucleotide sequence ID" value="NZ_ASGZ01000057.1"/>
</dbReference>
<feature type="domain" description="DUF8155" evidence="2">
    <location>
        <begin position="44"/>
        <end position="177"/>
    </location>
</feature>
<keyword evidence="5" id="KW-1185">Reference proteome</keyword>
<accession>V4HHZ6</accession>